<dbReference type="Pfam" id="PF01814">
    <property type="entry name" value="Hemerythrin"/>
    <property type="match status" value="1"/>
</dbReference>
<proteinExistence type="predicted"/>
<name>A0A5B8UHF3_9BACT</name>
<keyword evidence="3" id="KW-1185">Reference proteome</keyword>
<dbReference type="RefSeq" id="WP_146785094.1">
    <property type="nucleotide sequence ID" value="NZ_BAABIO010000001.1"/>
</dbReference>
<protein>
    <submittedName>
        <fullName evidence="2">Hemerythrin domain-containing protein</fullName>
    </submittedName>
</protein>
<dbReference type="OrthoDB" id="9793254at2"/>
<dbReference type="KEGG" id="fgg:FSB75_07630"/>
<evidence type="ECO:0000313" key="3">
    <source>
        <dbReference type="Proteomes" id="UP000321204"/>
    </source>
</evidence>
<organism evidence="2 3">
    <name type="scientific">Flavisolibacter ginsenosidimutans</name>
    <dbReference type="NCBI Taxonomy" id="661481"/>
    <lineage>
        <taxon>Bacteria</taxon>
        <taxon>Pseudomonadati</taxon>
        <taxon>Bacteroidota</taxon>
        <taxon>Chitinophagia</taxon>
        <taxon>Chitinophagales</taxon>
        <taxon>Chitinophagaceae</taxon>
        <taxon>Flavisolibacter</taxon>
    </lineage>
</organism>
<gene>
    <name evidence="2" type="ORF">FSB75_07630</name>
</gene>
<sequence length="159" mass="18816">MNEEKKPIKRSKELTPLSKEHHEGLLFGWKIKQGLKNGTDHALIARYIQWFWDNDLQMHFRKEEAILAPHLSGGNEWVQRMFADHAAIKVLVEQCAKTIDENSFIKLADAVHDHIRFEERILFPYAEKEIPAETLAAMFEELNKIDKKATWEDEFWMRK</sequence>
<dbReference type="EMBL" id="CP042433">
    <property type="protein sequence ID" value="QEC55766.1"/>
    <property type="molecule type" value="Genomic_DNA"/>
</dbReference>
<accession>A0A5B8UHF3</accession>
<dbReference type="InterPro" id="IPR012312">
    <property type="entry name" value="Hemerythrin-like"/>
</dbReference>
<feature type="domain" description="Hemerythrin-like" evidence="1">
    <location>
        <begin position="41"/>
        <end position="126"/>
    </location>
</feature>
<reference evidence="2 3" key="1">
    <citation type="journal article" date="2015" name="Int. J. Syst. Evol. Microbiol.">
        <title>Flavisolibacter ginsenosidimutans sp. nov., with ginsenoside-converting activity isolated from soil used for cultivating ginseng.</title>
        <authorList>
            <person name="Zhao Y."/>
            <person name="Liu Q."/>
            <person name="Kang M.S."/>
            <person name="Jin F."/>
            <person name="Yu H."/>
            <person name="Im W.T."/>
        </authorList>
    </citation>
    <scope>NUCLEOTIDE SEQUENCE [LARGE SCALE GENOMIC DNA]</scope>
    <source>
        <strain evidence="2 3">Gsoil 636</strain>
    </source>
</reference>
<evidence type="ECO:0000259" key="1">
    <source>
        <dbReference type="Pfam" id="PF01814"/>
    </source>
</evidence>
<dbReference type="AlphaFoldDB" id="A0A5B8UHF3"/>
<evidence type="ECO:0000313" key="2">
    <source>
        <dbReference type="EMBL" id="QEC55766.1"/>
    </source>
</evidence>
<dbReference type="Gene3D" id="1.20.120.520">
    <property type="entry name" value="nmb1532 protein domain like"/>
    <property type="match status" value="1"/>
</dbReference>
<dbReference type="Proteomes" id="UP000321204">
    <property type="component" value="Chromosome"/>
</dbReference>